<evidence type="ECO:0000313" key="1">
    <source>
        <dbReference type="EMBL" id="USJ22481.1"/>
    </source>
</evidence>
<dbReference type="CDD" id="cd20293">
    <property type="entry name" value="cupin_HutD_N"/>
    <property type="match status" value="1"/>
</dbReference>
<accession>A0A9Q9D940</accession>
<dbReference type="AlphaFoldDB" id="A0A9Q9D940"/>
<dbReference type="EMBL" id="CP098807">
    <property type="protein sequence ID" value="USJ22481.1"/>
    <property type="molecule type" value="Genomic_DNA"/>
</dbReference>
<dbReference type="RefSeq" id="WP_090299916.1">
    <property type="nucleotide sequence ID" value="NZ_CP098807.1"/>
</dbReference>
<dbReference type="InterPro" id="IPR014710">
    <property type="entry name" value="RmlC-like_jellyroll"/>
</dbReference>
<reference evidence="1" key="1">
    <citation type="submission" date="2022-06" db="EMBL/GenBank/DDBJ databases">
        <title>Physiological and biochemical characterization and genomic elucidation of a strain of the genus Ensifer adhaerens M8 that combines arsenic oxidation and chromium reduction.</title>
        <authorList>
            <person name="Li X."/>
            <person name="Yu c."/>
        </authorList>
    </citation>
    <scope>NUCLEOTIDE SEQUENCE</scope>
    <source>
        <strain evidence="1">M8</strain>
    </source>
</reference>
<name>A0A9Q9D940_ENSAD</name>
<gene>
    <name evidence="1" type="ORF">NE863_14370</name>
</gene>
<dbReference type="InterPro" id="IPR011051">
    <property type="entry name" value="RmlC_Cupin_sf"/>
</dbReference>
<dbReference type="OrthoDB" id="9800082at2"/>
<evidence type="ECO:0000313" key="2">
    <source>
        <dbReference type="Proteomes" id="UP001055460"/>
    </source>
</evidence>
<proteinExistence type="predicted"/>
<dbReference type="PANTHER" id="PTHR37943">
    <property type="entry name" value="PROTEIN VES"/>
    <property type="match status" value="1"/>
</dbReference>
<dbReference type="Pfam" id="PF05962">
    <property type="entry name" value="HutD"/>
    <property type="match status" value="1"/>
</dbReference>
<dbReference type="Gene3D" id="2.60.120.10">
    <property type="entry name" value="Jelly Rolls"/>
    <property type="match status" value="1"/>
</dbReference>
<organism evidence="1 2">
    <name type="scientific">Ensifer adhaerens</name>
    <name type="common">Sinorhizobium morelense</name>
    <dbReference type="NCBI Taxonomy" id="106592"/>
    <lineage>
        <taxon>Bacteria</taxon>
        <taxon>Pseudomonadati</taxon>
        <taxon>Pseudomonadota</taxon>
        <taxon>Alphaproteobacteria</taxon>
        <taxon>Hyphomicrobiales</taxon>
        <taxon>Rhizobiaceae</taxon>
        <taxon>Sinorhizobium/Ensifer group</taxon>
        <taxon>Ensifer</taxon>
    </lineage>
</organism>
<dbReference type="InterPro" id="IPR010282">
    <property type="entry name" value="Uncharacterised_HutD/Ves"/>
</dbReference>
<dbReference type="PANTHER" id="PTHR37943:SF1">
    <property type="entry name" value="PROTEIN VES"/>
    <property type="match status" value="1"/>
</dbReference>
<protein>
    <submittedName>
        <fullName evidence="1">HutD family protein</fullName>
    </submittedName>
</protein>
<dbReference type="SUPFAM" id="SSF51182">
    <property type="entry name" value="RmlC-like cupins"/>
    <property type="match status" value="1"/>
</dbReference>
<sequence length="193" mass="20381">MKVLRAKDYKRMPWKNGGGETVEIAIFPEKASLADFDWRVSMATVATDGPFSSFPGIDRTLSILQGKGMRLMIEGRRPALMTGETAPLPFPADVATSATLVDGPIVDLNVMTRRGRLTHSVQRLALDHPRRAENLGGTTLVLCHGGAVRLTASDATADLAAGDTAVLTGAASLTIEPAASAVLFLITIDKPAA</sequence>
<dbReference type="Proteomes" id="UP001055460">
    <property type="component" value="Chromosome"/>
</dbReference>